<evidence type="ECO:0000313" key="2">
    <source>
        <dbReference type="Proteomes" id="UP001165395"/>
    </source>
</evidence>
<sequence length="156" mass="18385">MLFDEMNEEEAHLLKLTSDNESGKPSSFVRWRMPFWEDIELAINEAYQYGGFAWLEVLSPEDAYIKKISIDFEVGKCRILAITRDEDPKNELLEWWNPQAGEFTGITLIRDDETDTRMVCTDLAVIKQYPRALFEQGKLTEELFSHFRTQWNPMPR</sequence>
<proteinExistence type="predicted"/>
<dbReference type="InterPro" id="IPR054205">
    <property type="entry name" value="DUF6911"/>
</dbReference>
<comment type="caution">
    <text evidence="1">The sequence shown here is derived from an EMBL/GenBank/DDBJ whole genome shotgun (WGS) entry which is preliminary data.</text>
</comment>
<accession>A0ABS8D404</accession>
<dbReference type="Pfam" id="PF21852">
    <property type="entry name" value="DUF6911"/>
    <property type="match status" value="1"/>
</dbReference>
<evidence type="ECO:0000313" key="1">
    <source>
        <dbReference type="EMBL" id="MCB6182934.1"/>
    </source>
</evidence>
<keyword evidence="2" id="KW-1185">Reference proteome</keyword>
<name>A0ABS8D404_9NEIS</name>
<dbReference type="EMBL" id="JAJBZT010000002">
    <property type="protein sequence ID" value="MCB6182934.1"/>
    <property type="molecule type" value="Genomic_DNA"/>
</dbReference>
<dbReference type="Proteomes" id="UP001165395">
    <property type="component" value="Unassembled WGS sequence"/>
</dbReference>
<dbReference type="RefSeq" id="WP_227179171.1">
    <property type="nucleotide sequence ID" value="NZ_JAJBZT010000002.1"/>
</dbReference>
<organism evidence="1 2">
    <name type="scientific">Leeia speluncae</name>
    <dbReference type="NCBI Taxonomy" id="2884804"/>
    <lineage>
        <taxon>Bacteria</taxon>
        <taxon>Pseudomonadati</taxon>
        <taxon>Pseudomonadota</taxon>
        <taxon>Betaproteobacteria</taxon>
        <taxon>Neisseriales</taxon>
        <taxon>Leeiaceae</taxon>
        <taxon>Leeia</taxon>
    </lineage>
</organism>
<gene>
    <name evidence="1" type="ORF">LIN78_05155</name>
</gene>
<reference evidence="1" key="1">
    <citation type="submission" date="2021-10" db="EMBL/GenBank/DDBJ databases">
        <title>The complete genome sequence of Leeia sp. TBRC 13508.</title>
        <authorList>
            <person name="Charoenyingcharoen P."/>
            <person name="Yukphan P."/>
        </authorList>
    </citation>
    <scope>NUCLEOTIDE SEQUENCE</scope>
    <source>
        <strain evidence="1">TBRC 13508</strain>
    </source>
</reference>
<protein>
    <submittedName>
        <fullName evidence="1">Uncharacterized protein</fullName>
    </submittedName>
</protein>